<evidence type="ECO:0008006" key="3">
    <source>
        <dbReference type="Google" id="ProtNLM"/>
    </source>
</evidence>
<proteinExistence type="predicted"/>
<reference evidence="1 2" key="1">
    <citation type="submission" date="2020-06" db="EMBL/GenBank/DDBJ databases">
        <authorList>
            <person name="Kim S.-J."/>
            <person name="Park S.-J."/>
        </authorList>
    </citation>
    <scope>NUCLEOTIDE SEQUENCE [LARGE SCALE GENOMIC DNA]</scope>
    <source>
        <strain evidence="1 2">SW-151</strain>
    </source>
</reference>
<organism evidence="1 2">
    <name type="scientific">Parasphingorhabdus flavimaris</name>
    <dbReference type="NCBI Taxonomy" id="266812"/>
    <lineage>
        <taxon>Bacteria</taxon>
        <taxon>Pseudomonadati</taxon>
        <taxon>Pseudomonadota</taxon>
        <taxon>Alphaproteobacteria</taxon>
        <taxon>Sphingomonadales</taxon>
        <taxon>Sphingomonadaceae</taxon>
        <taxon>Parasphingorhabdus</taxon>
    </lineage>
</organism>
<dbReference type="RefSeq" id="WP_176279697.1">
    <property type="nucleotide sequence ID" value="NZ_JABWMH010000003.1"/>
</dbReference>
<accession>A0ABX2N3B7</accession>
<dbReference type="Proteomes" id="UP000652427">
    <property type="component" value="Unassembled WGS sequence"/>
</dbReference>
<sequence length="89" mass="10149">MDFDDQLQRYFGTADLGAIQPEAMAAGIEHMRVDFGLEQDRGRRFALWAVLYMLGTHLDLDTAFEDEADRNSARDFMDMMDRVQGDGPT</sequence>
<gene>
    <name evidence="1" type="ORF">HUO14_09635</name>
</gene>
<evidence type="ECO:0000313" key="2">
    <source>
        <dbReference type="Proteomes" id="UP000652427"/>
    </source>
</evidence>
<comment type="caution">
    <text evidence="1">The sequence shown here is derived from an EMBL/GenBank/DDBJ whole genome shotgun (WGS) entry which is preliminary data.</text>
</comment>
<dbReference type="EMBL" id="JABWMH010000003">
    <property type="protein sequence ID" value="NVD28164.1"/>
    <property type="molecule type" value="Genomic_DNA"/>
</dbReference>
<name>A0ABX2N3B7_9SPHN</name>
<protein>
    <recommendedName>
        <fullName evidence="3">Gene transfer agent family protein</fullName>
    </recommendedName>
</protein>
<evidence type="ECO:0000313" key="1">
    <source>
        <dbReference type="EMBL" id="NVD28164.1"/>
    </source>
</evidence>
<keyword evidence="2" id="KW-1185">Reference proteome</keyword>